<comment type="caution">
    <text evidence="1">The sequence shown here is derived from an EMBL/GenBank/DDBJ whole genome shotgun (WGS) entry which is preliminary data.</text>
</comment>
<accession>A0ACB7RPX6</accession>
<evidence type="ECO:0000313" key="2">
    <source>
        <dbReference type="Proteomes" id="UP000821845"/>
    </source>
</evidence>
<organism evidence="1 2">
    <name type="scientific">Hyalomma asiaticum</name>
    <name type="common">Tick</name>
    <dbReference type="NCBI Taxonomy" id="266040"/>
    <lineage>
        <taxon>Eukaryota</taxon>
        <taxon>Metazoa</taxon>
        <taxon>Ecdysozoa</taxon>
        <taxon>Arthropoda</taxon>
        <taxon>Chelicerata</taxon>
        <taxon>Arachnida</taxon>
        <taxon>Acari</taxon>
        <taxon>Parasitiformes</taxon>
        <taxon>Ixodida</taxon>
        <taxon>Ixodoidea</taxon>
        <taxon>Ixodidae</taxon>
        <taxon>Hyalomminae</taxon>
        <taxon>Hyalomma</taxon>
    </lineage>
</organism>
<sequence length="231" mass="25994">MTENVPPRAPAPRVRFTPSDDMALVQVVAEVRPMCDPGKWQEVARLVQEITGKVCTPRRVRERFDLLLVQFRRKDTKNRTRSGVEEDFGEWERLLQQLTDLAAEWGYKPRAVERQRRRQKEPHDTNVAARPAASQAARAEAAAEMQAAASEAYAAAALEDAQEMSAEHYLMQIYNPNASSGYEETTKPRSEDGEDATDATNWETWTEDPGTDSRGGDQETNGCPSDPIRED</sequence>
<name>A0ACB7RPX6_HYAAI</name>
<gene>
    <name evidence="1" type="ORF">HPB50_017492</name>
</gene>
<proteinExistence type="predicted"/>
<dbReference type="Proteomes" id="UP000821845">
    <property type="component" value="Chromosome 8"/>
</dbReference>
<evidence type="ECO:0000313" key="1">
    <source>
        <dbReference type="EMBL" id="KAH6924435.1"/>
    </source>
</evidence>
<protein>
    <submittedName>
        <fullName evidence="1">Uncharacterized protein</fullName>
    </submittedName>
</protein>
<dbReference type="EMBL" id="CM023488">
    <property type="protein sequence ID" value="KAH6924435.1"/>
    <property type="molecule type" value="Genomic_DNA"/>
</dbReference>
<keyword evidence="2" id="KW-1185">Reference proteome</keyword>
<reference evidence="1" key="1">
    <citation type="submission" date="2020-05" db="EMBL/GenBank/DDBJ databases">
        <title>Large-scale comparative analyses of tick genomes elucidate their genetic diversity and vector capacities.</title>
        <authorList>
            <person name="Jia N."/>
            <person name="Wang J."/>
            <person name="Shi W."/>
            <person name="Du L."/>
            <person name="Sun Y."/>
            <person name="Zhan W."/>
            <person name="Jiang J."/>
            <person name="Wang Q."/>
            <person name="Zhang B."/>
            <person name="Ji P."/>
            <person name="Sakyi L.B."/>
            <person name="Cui X."/>
            <person name="Yuan T."/>
            <person name="Jiang B."/>
            <person name="Yang W."/>
            <person name="Lam T.T.-Y."/>
            <person name="Chang Q."/>
            <person name="Ding S."/>
            <person name="Wang X."/>
            <person name="Zhu J."/>
            <person name="Ruan X."/>
            <person name="Zhao L."/>
            <person name="Wei J."/>
            <person name="Que T."/>
            <person name="Du C."/>
            <person name="Cheng J."/>
            <person name="Dai P."/>
            <person name="Han X."/>
            <person name="Huang E."/>
            <person name="Gao Y."/>
            <person name="Liu J."/>
            <person name="Shao H."/>
            <person name="Ye R."/>
            <person name="Li L."/>
            <person name="Wei W."/>
            <person name="Wang X."/>
            <person name="Wang C."/>
            <person name="Yang T."/>
            <person name="Huo Q."/>
            <person name="Li W."/>
            <person name="Guo W."/>
            <person name="Chen H."/>
            <person name="Zhou L."/>
            <person name="Ni X."/>
            <person name="Tian J."/>
            <person name="Zhou Y."/>
            <person name="Sheng Y."/>
            <person name="Liu T."/>
            <person name="Pan Y."/>
            <person name="Xia L."/>
            <person name="Li J."/>
            <person name="Zhao F."/>
            <person name="Cao W."/>
        </authorList>
    </citation>
    <scope>NUCLEOTIDE SEQUENCE</scope>
    <source>
        <strain evidence="1">Hyas-2018</strain>
    </source>
</reference>